<dbReference type="Proteomes" id="UP000265120">
    <property type="component" value="Chromosome 17"/>
</dbReference>
<sequence length="123" mass="14249">VFFFFYGVLSGLQTPINHQSIINTMPRTVRLDPHWMLKRKISLIYFEDVVVGEALSVEEVPEELRAAEVQVCGKLDLVLGKSSIPTELLDSTCLCRGYRRLTHIVLLILLFFFLVQMELYVMW</sequence>
<dbReference type="Ensembl" id="ENSCSET00000021672.1">
    <property type="protein sequence ID" value="ENSCSEP00000021398.1"/>
    <property type="gene ID" value="ENSCSEG00000013654.1"/>
</dbReference>
<reference evidence="2" key="3">
    <citation type="submission" date="2025-09" db="UniProtKB">
        <authorList>
            <consortium name="Ensembl"/>
        </authorList>
    </citation>
    <scope>IDENTIFICATION</scope>
</reference>
<dbReference type="AlphaFoldDB" id="A0A3P8W1I4"/>
<reference evidence="2" key="2">
    <citation type="submission" date="2025-08" db="UniProtKB">
        <authorList>
            <consortium name="Ensembl"/>
        </authorList>
    </citation>
    <scope>IDENTIFICATION</scope>
</reference>
<evidence type="ECO:0000313" key="3">
    <source>
        <dbReference type="Proteomes" id="UP000265120"/>
    </source>
</evidence>
<dbReference type="InParanoid" id="A0A3P8W1I4"/>
<evidence type="ECO:0000313" key="2">
    <source>
        <dbReference type="Ensembl" id="ENSCSEP00000021398.1"/>
    </source>
</evidence>
<accession>A0A3P8W1I4</accession>
<keyword evidence="1" id="KW-1133">Transmembrane helix</keyword>
<keyword evidence="3" id="KW-1185">Reference proteome</keyword>
<reference evidence="2 3" key="1">
    <citation type="journal article" date="2014" name="Nat. Genet.">
        <title>Whole-genome sequence of a flatfish provides insights into ZW sex chromosome evolution and adaptation to a benthic lifestyle.</title>
        <authorList>
            <person name="Chen S."/>
            <person name="Zhang G."/>
            <person name="Shao C."/>
            <person name="Huang Q."/>
            <person name="Liu G."/>
            <person name="Zhang P."/>
            <person name="Song W."/>
            <person name="An N."/>
            <person name="Chalopin D."/>
            <person name="Volff J.N."/>
            <person name="Hong Y."/>
            <person name="Li Q."/>
            <person name="Sha Z."/>
            <person name="Zhou H."/>
            <person name="Xie M."/>
            <person name="Yu Q."/>
            <person name="Liu Y."/>
            <person name="Xiang H."/>
            <person name="Wang N."/>
            <person name="Wu K."/>
            <person name="Yang C."/>
            <person name="Zhou Q."/>
            <person name="Liao X."/>
            <person name="Yang L."/>
            <person name="Hu Q."/>
            <person name="Zhang J."/>
            <person name="Meng L."/>
            <person name="Jin L."/>
            <person name="Tian Y."/>
            <person name="Lian J."/>
            <person name="Yang J."/>
            <person name="Miao G."/>
            <person name="Liu S."/>
            <person name="Liang Z."/>
            <person name="Yan F."/>
            <person name="Li Y."/>
            <person name="Sun B."/>
            <person name="Zhang H."/>
            <person name="Zhang J."/>
            <person name="Zhu Y."/>
            <person name="Du M."/>
            <person name="Zhao Y."/>
            <person name="Schartl M."/>
            <person name="Tang Q."/>
            <person name="Wang J."/>
        </authorList>
    </citation>
    <scope>NUCLEOTIDE SEQUENCE</scope>
</reference>
<proteinExistence type="predicted"/>
<name>A0A3P8W1I4_CYNSE</name>
<organism evidence="2 3">
    <name type="scientific">Cynoglossus semilaevis</name>
    <name type="common">Tongue sole</name>
    <dbReference type="NCBI Taxonomy" id="244447"/>
    <lineage>
        <taxon>Eukaryota</taxon>
        <taxon>Metazoa</taxon>
        <taxon>Chordata</taxon>
        <taxon>Craniata</taxon>
        <taxon>Vertebrata</taxon>
        <taxon>Euteleostomi</taxon>
        <taxon>Actinopterygii</taxon>
        <taxon>Neopterygii</taxon>
        <taxon>Teleostei</taxon>
        <taxon>Neoteleostei</taxon>
        <taxon>Acanthomorphata</taxon>
        <taxon>Carangaria</taxon>
        <taxon>Pleuronectiformes</taxon>
        <taxon>Pleuronectoidei</taxon>
        <taxon>Cynoglossidae</taxon>
        <taxon>Cynoglossinae</taxon>
        <taxon>Cynoglossus</taxon>
    </lineage>
</organism>
<protein>
    <submittedName>
        <fullName evidence="2">Uncharacterized protein</fullName>
    </submittedName>
</protein>
<feature type="transmembrane region" description="Helical" evidence="1">
    <location>
        <begin position="104"/>
        <end position="122"/>
    </location>
</feature>
<evidence type="ECO:0000256" key="1">
    <source>
        <dbReference type="SAM" id="Phobius"/>
    </source>
</evidence>
<keyword evidence="1" id="KW-0472">Membrane</keyword>
<keyword evidence="1" id="KW-0812">Transmembrane</keyword>